<protein>
    <recommendedName>
        <fullName evidence="3">Carboxynorspermidine/carboxyspermidine decarboxylase</fullName>
        <ecNumber evidence="2">4.1.1.96</ecNumber>
    </recommendedName>
</protein>
<evidence type="ECO:0000256" key="8">
    <source>
        <dbReference type="ARBA" id="ARBA00025802"/>
    </source>
</evidence>
<sequence length="397" mass="44216">MNKYLAELRPESWPSPCFVTDLALLKKNAAILDGIQKRTGAKIMLALKCFSQWETFPVLSRAMDGPLYGCCASSPDEARLAREDFRGEVHAFAAAWSEEELTETLRYADHIVFNSFAQWKTFRPLVQKAEKERDMSIECGLRLNPEHSEGAVPIYDPCSPGSRLGIRPAAFHAEMEKDPHALDGISGLHFHTLCEQNADSLSRTLEAVEKHFGSSFSRMKWINFGGGHHITRADYDIELLCRCIEHVRDAYGVQVYLEPGEAVALNAGVLIATVLDVVQADMPVAILDASAACHMPDVLEMPYRPNIIGAGEAGEKNFTCRLAGKSCLAGDVIGEYSFDRELVPGDRLVFLDMAIYSMVKTNTFNGLRLPSIAVWDSETGQRRVTRTFGYEDFRSRL</sequence>
<dbReference type="PANTHER" id="PTHR43727:SF1">
    <property type="entry name" value="CARBOXYNORSPERMIDINE_CARBOXYSPERMIDINE DECARBOXYLASE"/>
    <property type="match status" value="1"/>
</dbReference>
<dbReference type="RefSeq" id="WP_304122065.1">
    <property type="nucleotide sequence ID" value="NZ_DYZA01000114.1"/>
</dbReference>
<dbReference type="Gene3D" id="2.40.37.10">
    <property type="entry name" value="Lyase, Ornithine Decarboxylase, Chain A, domain 1"/>
    <property type="match status" value="1"/>
</dbReference>
<comment type="caution">
    <text evidence="13">The sequence shown here is derived from an EMBL/GenBank/DDBJ whole genome shotgun (WGS) entry which is preliminary data.</text>
</comment>
<dbReference type="PANTHER" id="PTHR43727">
    <property type="entry name" value="DIAMINOPIMELATE DECARBOXYLASE"/>
    <property type="match status" value="1"/>
</dbReference>
<evidence type="ECO:0000256" key="1">
    <source>
        <dbReference type="ARBA" id="ARBA00001933"/>
    </source>
</evidence>
<dbReference type="EMBL" id="DYZA01000114">
    <property type="protein sequence ID" value="HJD97169.1"/>
    <property type="molecule type" value="Genomic_DNA"/>
</dbReference>
<dbReference type="InterPro" id="IPR009006">
    <property type="entry name" value="Ala_racemase/Decarboxylase_C"/>
</dbReference>
<comment type="catalytic activity">
    <reaction evidence="9">
        <text>carboxyspermidine + H(+) = spermidine + CO2</text>
        <dbReference type="Rhea" id="RHEA:34095"/>
        <dbReference type="ChEBI" id="CHEBI:15378"/>
        <dbReference type="ChEBI" id="CHEBI:16526"/>
        <dbReference type="ChEBI" id="CHEBI:57834"/>
        <dbReference type="ChEBI" id="CHEBI:65072"/>
        <dbReference type="EC" id="4.1.1.96"/>
    </reaction>
</comment>
<dbReference type="CDD" id="cd06829">
    <property type="entry name" value="PLPDE_III_CANSDC"/>
    <property type="match status" value="1"/>
</dbReference>
<dbReference type="InterPro" id="IPR005730">
    <property type="entry name" value="Nsp_de-COase"/>
</dbReference>
<dbReference type="GO" id="GO:0045312">
    <property type="term" value="P:nor-spermidine biosynthetic process"/>
    <property type="evidence" value="ECO:0007669"/>
    <property type="project" value="InterPro"/>
</dbReference>
<organism evidence="13 14">
    <name type="scientific">Mailhella massiliensis</name>
    <dbReference type="NCBI Taxonomy" id="1903261"/>
    <lineage>
        <taxon>Bacteria</taxon>
        <taxon>Pseudomonadati</taxon>
        <taxon>Thermodesulfobacteriota</taxon>
        <taxon>Desulfovibrionia</taxon>
        <taxon>Desulfovibrionales</taxon>
        <taxon>Desulfovibrionaceae</taxon>
        <taxon>Mailhella</taxon>
    </lineage>
</organism>
<feature type="domain" description="Orn/DAP/Arg decarboxylase 2 C-terminal" evidence="12">
    <location>
        <begin position="136"/>
        <end position="353"/>
    </location>
</feature>
<reference evidence="13" key="1">
    <citation type="journal article" date="2021" name="PeerJ">
        <title>Extensive microbial diversity within the chicken gut microbiome revealed by metagenomics and culture.</title>
        <authorList>
            <person name="Gilroy R."/>
            <person name="Ravi A."/>
            <person name="Getino M."/>
            <person name="Pursley I."/>
            <person name="Horton D.L."/>
            <person name="Alikhan N.F."/>
            <person name="Baker D."/>
            <person name="Gharbi K."/>
            <person name="Hall N."/>
            <person name="Watson M."/>
            <person name="Adriaenssens E.M."/>
            <person name="Foster-Nyarko E."/>
            <person name="Jarju S."/>
            <person name="Secka A."/>
            <person name="Antonio M."/>
            <person name="Oren A."/>
            <person name="Chaudhuri R.R."/>
            <person name="La Ragione R."/>
            <person name="Hildebrand F."/>
            <person name="Pallen M.J."/>
        </authorList>
    </citation>
    <scope>NUCLEOTIDE SEQUENCE</scope>
    <source>
        <strain evidence="13">ChiGjej2B2-19336</strain>
    </source>
</reference>
<evidence type="ECO:0000256" key="5">
    <source>
        <dbReference type="ARBA" id="ARBA00022898"/>
    </source>
</evidence>
<comment type="catalytic activity">
    <reaction evidence="10">
        <text>carboxynorspermidine + H(+) = norspermidine + CO2</text>
        <dbReference type="Rhea" id="RHEA:34099"/>
        <dbReference type="ChEBI" id="CHEBI:15378"/>
        <dbReference type="ChEBI" id="CHEBI:16526"/>
        <dbReference type="ChEBI" id="CHEBI:57920"/>
        <dbReference type="ChEBI" id="CHEBI:65070"/>
        <dbReference type="EC" id="4.1.1.96"/>
    </reaction>
</comment>
<evidence type="ECO:0000256" key="3">
    <source>
        <dbReference type="ARBA" id="ARBA00013633"/>
    </source>
</evidence>
<dbReference type="NCBIfam" id="TIGR01047">
    <property type="entry name" value="nspC"/>
    <property type="match status" value="1"/>
</dbReference>
<feature type="binding site" evidence="11">
    <location>
        <position position="297"/>
    </location>
    <ligand>
        <name>substrate</name>
    </ligand>
</feature>
<dbReference type="PIRSF" id="PIRSF038941">
    <property type="entry name" value="NspC"/>
    <property type="match status" value="1"/>
</dbReference>
<feature type="binding site" evidence="11">
    <location>
        <position position="261"/>
    </location>
    <ligand>
        <name>substrate</name>
    </ligand>
</feature>
<dbReference type="Proteomes" id="UP000698963">
    <property type="component" value="Unassembled WGS sequence"/>
</dbReference>
<keyword evidence="4" id="KW-0210">Decarboxylase</keyword>
<dbReference type="InterPro" id="IPR029066">
    <property type="entry name" value="PLP-binding_barrel"/>
</dbReference>
<evidence type="ECO:0000256" key="7">
    <source>
        <dbReference type="ARBA" id="ARBA00023239"/>
    </source>
</evidence>
<evidence type="ECO:0000256" key="9">
    <source>
        <dbReference type="ARBA" id="ARBA00047351"/>
    </source>
</evidence>
<comment type="similarity">
    <text evidence="8">Belongs to the Orn/Lys/Arg decarboxylase class-II family. NspC subfamily.</text>
</comment>
<evidence type="ECO:0000313" key="14">
    <source>
        <dbReference type="Proteomes" id="UP000698963"/>
    </source>
</evidence>
<keyword evidence="5" id="KW-0663">Pyridoxal phosphate</keyword>
<comment type="cofactor">
    <cofactor evidence="1">
        <name>pyridoxal 5'-phosphate</name>
        <dbReference type="ChEBI" id="CHEBI:597326"/>
    </cofactor>
</comment>
<dbReference type="Pfam" id="PF00278">
    <property type="entry name" value="Orn_DAP_Arg_deC"/>
    <property type="match status" value="1"/>
</dbReference>
<dbReference type="EC" id="4.1.1.96" evidence="2"/>
<evidence type="ECO:0000259" key="12">
    <source>
        <dbReference type="Pfam" id="PF00278"/>
    </source>
</evidence>
<dbReference type="SUPFAM" id="SSF51419">
    <property type="entry name" value="PLP-binding barrel"/>
    <property type="match status" value="1"/>
</dbReference>
<name>A0A921AWI4_9BACT</name>
<dbReference type="InterPro" id="IPR022643">
    <property type="entry name" value="De-COase2_C"/>
</dbReference>
<gene>
    <name evidence="13" type="primary">nspC</name>
    <name evidence="13" type="ORF">K8W16_05950</name>
</gene>
<dbReference type="GO" id="GO:0008836">
    <property type="term" value="F:diaminopimelate decarboxylase activity"/>
    <property type="evidence" value="ECO:0007669"/>
    <property type="project" value="TreeGrafter"/>
</dbReference>
<evidence type="ECO:0000256" key="6">
    <source>
        <dbReference type="ARBA" id="ARBA00023066"/>
    </source>
</evidence>
<evidence type="ECO:0000256" key="4">
    <source>
        <dbReference type="ARBA" id="ARBA00022793"/>
    </source>
</evidence>
<keyword evidence="7 13" id="KW-0456">Lyase</keyword>
<dbReference type="Gene3D" id="3.20.20.10">
    <property type="entry name" value="Alanine racemase"/>
    <property type="match status" value="1"/>
</dbReference>
<dbReference type="GO" id="GO:0009089">
    <property type="term" value="P:lysine biosynthetic process via diaminopimelate"/>
    <property type="evidence" value="ECO:0007669"/>
    <property type="project" value="TreeGrafter"/>
</dbReference>
<evidence type="ECO:0000313" key="13">
    <source>
        <dbReference type="EMBL" id="HJD97169.1"/>
    </source>
</evidence>
<dbReference type="AlphaFoldDB" id="A0A921AWI4"/>
<evidence type="ECO:0000256" key="10">
    <source>
        <dbReference type="ARBA" id="ARBA00047389"/>
    </source>
</evidence>
<reference evidence="13" key="2">
    <citation type="submission" date="2021-09" db="EMBL/GenBank/DDBJ databases">
        <authorList>
            <person name="Gilroy R."/>
        </authorList>
    </citation>
    <scope>NUCLEOTIDE SEQUENCE</scope>
    <source>
        <strain evidence="13">ChiGjej2B2-19336</strain>
    </source>
</reference>
<dbReference type="SUPFAM" id="SSF50621">
    <property type="entry name" value="Alanine racemase C-terminal domain-like"/>
    <property type="match status" value="1"/>
</dbReference>
<evidence type="ECO:0000256" key="11">
    <source>
        <dbReference type="PIRSR" id="PIRSR038941-1"/>
    </source>
</evidence>
<evidence type="ECO:0000256" key="2">
    <source>
        <dbReference type="ARBA" id="ARBA00012259"/>
    </source>
</evidence>
<proteinExistence type="inferred from homology"/>
<dbReference type="GO" id="GO:0008295">
    <property type="term" value="P:spermidine biosynthetic process"/>
    <property type="evidence" value="ECO:0007669"/>
    <property type="project" value="UniProtKB-KW"/>
</dbReference>
<keyword evidence="6" id="KW-0745">Spermidine biosynthesis</keyword>
<accession>A0A921AWI4</accession>